<feature type="compositionally biased region" description="Basic and acidic residues" evidence="1">
    <location>
        <begin position="242"/>
        <end position="252"/>
    </location>
</feature>
<accession>A0A8H5AYF6</accession>
<evidence type="ECO:0000313" key="2">
    <source>
        <dbReference type="EMBL" id="KAF5313247.1"/>
    </source>
</evidence>
<evidence type="ECO:0000256" key="1">
    <source>
        <dbReference type="SAM" id="MobiDB-lite"/>
    </source>
</evidence>
<comment type="caution">
    <text evidence="2">The sequence shown here is derived from an EMBL/GenBank/DDBJ whole genome shotgun (WGS) entry which is preliminary data.</text>
</comment>
<dbReference type="AlphaFoldDB" id="A0A8H5AYF6"/>
<reference evidence="2 3" key="1">
    <citation type="journal article" date="2020" name="ISME J.">
        <title>Uncovering the hidden diversity of litter-decomposition mechanisms in mushroom-forming fungi.</title>
        <authorList>
            <person name="Floudas D."/>
            <person name="Bentzer J."/>
            <person name="Ahren D."/>
            <person name="Johansson T."/>
            <person name="Persson P."/>
            <person name="Tunlid A."/>
        </authorList>
    </citation>
    <scope>NUCLEOTIDE SEQUENCE [LARGE SCALE GENOMIC DNA]</scope>
    <source>
        <strain evidence="2 3">CBS 101986</strain>
    </source>
</reference>
<keyword evidence="3" id="KW-1185">Reference proteome</keyword>
<evidence type="ECO:0000313" key="3">
    <source>
        <dbReference type="Proteomes" id="UP000567179"/>
    </source>
</evidence>
<proteinExistence type="predicted"/>
<feature type="region of interest" description="Disordered" evidence="1">
    <location>
        <begin position="217"/>
        <end position="312"/>
    </location>
</feature>
<feature type="compositionally biased region" description="Polar residues" evidence="1">
    <location>
        <begin position="29"/>
        <end position="43"/>
    </location>
</feature>
<feature type="region of interest" description="Disordered" evidence="1">
    <location>
        <begin position="181"/>
        <end position="202"/>
    </location>
</feature>
<feature type="region of interest" description="Disordered" evidence="1">
    <location>
        <begin position="29"/>
        <end position="55"/>
    </location>
</feature>
<gene>
    <name evidence="2" type="ORF">D9619_002608</name>
</gene>
<dbReference type="EMBL" id="JAACJJ010000056">
    <property type="protein sequence ID" value="KAF5313247.1"/>
    <property type="molecule type" value="Genomic_DNA"/>
</dbReference>
<name>A0A8H5AYF6_9AGAR</name>
<dbReference type="OrthoDB" id="3071177at2759"/>
<sequence>MDNSVLSALALFASSGHMQRVSTARSYLRSTVPGTIRRNSTQSPPTPEATTPKKPAKLTLKGWDDIILPSREEVLVLRKAAQEKAKAKPAVALSKSKTDIGYLKFESNSSLAARLARPVIDIQERILREKQEKAAAQGVELKAEEQPRSDPAKPTKLVLSPAEQRRAVRLAREAVTAKQAARKVAKEEQRRTKATRASLSQTEKQIENFDMIAQSLKSAASPHRPYAPAHVSERTQLSMDSAAKRKAERLERQAQGSQRGSDGDRAQKSHRRESSRSREGPARRGPNRRTKKESEEPTFQEPVEYDGIPGYLPQLTGPPAYHLELTPIRQPALVSQTTRYVPESLTFTPKRADHLYTPTHLVQMVLSHRVDVSVPKRKHALAIVEKFTKASNLSKATA</sequence>
<dbReference type="Proteomes" id="UP000567179">
    <property type="component" value="Unassembled WGS sequence"/>
</dbReference>
<feature type="compositionally biased region" description="Basic and acidic residues" evidence="1">
    <location>
        <begin position="261"/>
        <end position="282"/>
    </location>
</feature>
<protein>
    <submittedName>
        <fullName evidence="2">Uncharacterized protein</fullName>
    </submittedName>
</protein>
<organism evidence="2 3">
    <name type="scientific">Psilocybe cf. subviscida</name>
    <dbReference type="NCBI Taxonomy" id="2480587"/>
    <lineage>
        <taxon>Eukaryota</taxon>
        <taxon>Fungi</taxon>
        <taxon>Dikarya</taxon>
        <taxon>Basidiomycota</taxon>
        <taxon>Agaricomycotina</taxon>
        <taxon>Agaricomycetes</taxon>
        <taxon>Agaricomycetidae</taxon>
        <taxon>Agaricales</taxon>
        <taxon>Agaricineae</taxon>
        <taxon>Strophariaceae</taxon>
        <taxon>Psilocybe</taxon>
    </lineage>
</organism>